<organism evidence="1 2">
    <name type="scientific">Riccia fluitans</name>
    <dbReference type="NCBI Taxonomy" id="41844"/>
    <lineage>
        <taxon>Eukaryota</taxon>
        <taxon>Viridiplantae</taxon>
        <taxon>Streptophyta</taxon>
        <taxon>Embryophyta</taxon>
        <taxon>Marchantiophyta</taxon>
        <taxon>Marchantiopsida</taxon>
        <taxon>Marchantiidae</taxon>
        <taxon>Marchantiales</taxon>
        <taxon>Ricciaceae</taxon>
        <taxon>Riccia</taxon>
    </lineage>
</organism>
<protein>
    <submittedName>
        <fullName evidence="1">Uncharacterized protein</fullName>
    </submittedName>
</protein>
<proteinExistence type="predicted"/>
<name>A0ABD1YQ55_9MARC</name>
<evidence type="ECO:0000313" key="1">
    <source>
        <dbReference type="EMBL" id="KAL2632912.1"/>
    </source>
</evidence>
<sequence>MAYTNSMGEKYVTNWTKSLDVFAMGWLIRQICGDFFTDISKDEMVRYDEEKWKMGFPLNTTLPHETHKACLYEALDAMLHRDISKNYLQDKRKTAEWWAHYFKDQLMVDPIVCMWSIESKPLAKSHPDGPRDVMEDRW</sequence>
<dbReference type="EMBL" id="JBHFFA010000003">
    <property type="protein sequence ID" value="KAL2632912.1"/>
    <property type="molecule type" value="Genomic_DNA"/>
</dbReference>
<dbReference type="AlphaFoldDB" id="A0ABD1YQ55"/>
<gene>
    <name evidence="1" type="ORF">R1flu_004391</name>
</gene>
<keyword evidence="2" id="KW-1185">Reference proteome</keyword>
<comment type="caution">
    <text evidence="1">The sequence shown here is derived from an EMBL/GenBank/DDBJ whole genome shotgun (WGS) entry which is preliminary data.</text>
</comment>
<accession>A0ABD1YQ55</accession>
<reference evidence="1 2" key="1">
    <citation type="submission" date="2024-09" db="EMBL/GenBank/DDBJ databases">
        <title>Chromosome-scale assembly of Riccia fluitans.</title>
        <authorList>
            <person name="Paukszto L."/>
            <person name="Sawicki J."/>
            <person name="Karawczyk K."/>
            <person name="Piernik-Szablinska J."/>
            <person name="Szczecinska M."/>
            <person name="Mazdziarz M."/>
        </authorList>
    </citation>
    <scope>NUCLEOTIDE SEQUENCE [LARGE SCALE GENOMIC DNA]</scope>
    <source>
        <strain evidence="1">Rf_01</strain>
        <tissue evidence="1">Aerial parts of the thallus</tissue>
    </source>
</reference>
<evidence type="ECO:0000313" key="2">
    <source>
        <dbReference type="Proteomes" id="UP001605036"/>
    </source>
</evidence>
<dbReference type="Proteomes" id="UP001605036">
    <property type="component" value="Unassembled WGS sequence"/>
</dbReference>